<keyword evidence="2" id="KW-0812">Transmembrane</keyword>
<feature type="compositionally biased region" description="Polar residues" evidence="1">
    <location>
        <begin position="146"/>
        <end position="158"/>
    </location>
</feature>
<organism evidence="3 4">
    <name type="scientific">Streptomyces durbertensis</name>
    <dbReference type="NCBI Taxonomy" id="2448886"/>
    <lineage>
        <taxon>Bacteria</taxon>
        <taxon>Bacillati</taxon>
        <taxon>Actinomycetota</taxon>
        <taxon>Actinomycetes</taxon>
        <taxon>Kitasatosporales</taxon>
        <taxon>Streptomycetaceae</taxon>
        <taxon>Streptomyces</taxon>
    </lineage>
</organism>
<gene>
    <name evidence="3" type="ORF">GL263_01030</name>
</gene>
<feature type="transmembrane region" description="Helical" evidence="2">
    <location>
        <begin position="28"/>
        <end position="49"/>
    </location>
</feature>
<keyword evidence="2" id="KW-1133">Transmembrane helix</keyword>
<keyword evidence="4" id="KW-1185">Reference proteome</keyword>
<comment type="caution">
    <text evidence="3">The sequence shown here is derived from an EMBL/GenBank/DDBJ whole genome shotgun (WGS) entry which is preliminary data.</text>
</comment>
<evidence type="ECO:0000256" key="1">
    <source>
        <dbReference type="SAM" id="MobiDB-lite"/>
    </source>
</evidence>
<sequence>MGGARNVDTRPDEREWRRLRNRANDNRSMARLTVPVAVVLWLWFAFLLLTPYSVENGHTPIECRSPLGAALSGDNWQAERCAEKRRPATTLGMLGLATLTSVAALGFHLNGSVMLRALGPDAPTEEPGAPTADGTPPTEGEVPSAKTDQPSASSRPSG</sequence>
<keyword evidence="2" id="KW-0472">Membrane</keyword>
<accession>A0ABR6EAA0</accession>
<name>A0ABR6EAA0_9ACTN</name>
<reference evidence="4" key="1">
    <citation type="journal article" date="2020" name="Syst. Appl. Microbiol.">
        <title>Streptomyces alkaliterrae sp. nov., isolated from an alkaline soil, and emended descriptions of Streptomyces alkaliphilus, Streptomyces calidiresistens and Streptomyces durbertensis.</title>
        <authorList>
            <person name="Swiecimska M."/>
            <person name="Golinska P."/>
            <person name="Nouioui I."/>
            <person name="Wypij M."/>
            <person name="Rai M."/>
            <person name="Sangal V."/>
            <person name="Goodfellow M."/>
        </authorList>
    </citation>
    <scope>NUCLEOTIDE SEQUENCE [LARGE SCALE GENOMIC DNA]</scope>
    <source>
        <strain evidence="4">DSM 104538</strain>
    </source>
</reference>
<feature type="region of interest" description="Disordered" evidence="1">
    <location>
        <begin position="118"/>
        <end position="158"/>
    </location>
</feature>
<proteinExistence type="predicted"/>
<dbReference type="RefSeq" id="WP_182853599.1">
    <property type="nucleotide sequence ID" value="NZ_WMLF01000007.1"/>
</dbReference>
<evidence type="ECO:0000256" key="2">
    <source>
        <dbReference type="SAM" id="Phobius"/>
    </source>
</evidence>
<feature type="transmembrane region" description="Helical" evidence="2">
    <location>
        <begin position="90"/>
        <end position="109"/>
    </location>
</feature>
<evidence type="ECO:0000313" key="4">
    <source>
        <dbReference type="Proteomes" id="UP000766698"/>
    </source>
</evidence>
<dbReference type="Proteomes" id="UP000766698">
    <property type="component" value="Unassembled WGS sequence"/>
</dbReference>
<protein>
    <submittedName>
        <fullName evidence="3">Uncharacterized protein</fullName>
    </submittedName>
</protein>
<feature type="compositionally biased region" description="Low complexity" evidence="1">
    <location>
        <begin position="126"/>
        <end position="141"/>
    </location>
</feature>
<evidence type="ECO:0000313" key="3">
    <source>
        <dbReference type="EMBL" id="MBB1242168.1"/>
    </source>
</evidence>
<dbReference type="EMBL" id="WMLF01000007">
    <property type="protein sequence ID" value="MBB1242168.1"/>
    <property type="molecule type" value="Genomic_DNA"/>
</dbReference>